<keyword evidence="2" id="KW-0805">Transcription regulation</keyword>
<evidence type="ECO:0000256" key="1">
    <source>
        <dbReference type="ARBA" id="ARBA00004123"/>
    </source>
</evidence>
<comment type="caution">
    <text evidence="6">The sequence shown here is derived from an EMBL/GenBank/DDBJ whole genome shotgun (WGS) entry which is preliminary data.</text>
</comment>
<dbReference type="GO" id="GO:0000981">
    <property type="term" value="F:DNA-binding transcription factor activity, RNA polymerase II-specific"/>
    <property type="evidence" value="ECO:0007669"/>
    <property type="project" value="TreeGrafter"/>
</dbReference>
<sequence>MKVIRMVASVGYLRSMRAQSRAVFKYICDMMLMKSERSLDLLQGILIFLGFYHYICMSHAHYNNLAHLAVSLVGDMDLNTCPNLKAREEHHRLALVRAEEPRPRTNEERRALLGVWYMTSNAALVVKQLGPARYTRYLDQCLQELESAAEYETDQLTVQLVRIQHLTEKIFDFHTGDQLVNELPGIPKAAAGEYLDAFQAELDRLRNELPLHLKTNRETILCVEYEFQAHH</sequence>
<dbReference type="PANTHER" id="PTHR31845:SF10">
    <property type="entry name" value="ZN(II)2CYS6 TRANSCRIPTION FACTOR (EUROFUNG)"/>
    <property type="match status" value="1"/>
</dbReference>
<dbReference type="GO" id="GO:0005634">
    <property type="term" value="C:nucleus"/>
    <property type="evidence" value="ECO:0007669"/>
    <property type="project" value="UniProtKB-SubCell"/>
</dbReference>
<keyword evidence="5" id="KW-0539">Nucleus</keyword>
<evidence type="ECO:0000256" key="4">
    <source>
        <dbReference type="ARBA" id="ARBA00023163"/>
    </source>
</evidence>
<dbReference type="Proteomes" id="UP000027920">
    <property type="component" value="Unassembled WGS sequence"/>
</dbReference>
<dbReference type="EMBL" id="AMGV01000047">
    <property type="protein sequence ID" value="KEF50906.1"/>
    <property type="molecule type" value="Genomic_DNA"/>
</dbReference>
<keyword evidence="3" id="KW-0238">DNA-binding</keyword>
<dbReference type="PANTHER" id="PTHR31845">
    <property type="entry name" value="FINGER DOMAIN PROTEIN, PUTATIVE-RELATED"/>
    <property type="match status" value="1"/>
</dbReference>
<dbReference type="AlphaFoldDB" id="A0A072NTE5"/>
<dbReference type="InterPro" id="IPR051089">
    <property type="entry name" value="prtT"/>
</dbReference>
<evidence type="ECO:0000256" key="2">
    <source>
        <dbReference type="ARBA" id="ARBA00023015"/>
    </source>
</evidence>
<name>A0A072NTE5_9EURO</name>
<dbReference type="HOGENOM" id="CLU_1199834_0_0_1"/>
<evidence type="ECO:0000256" key="3">
    <source>
        <dbReference type="ARBA" id="ARBA00023125"/>
    </source>
</evidence>
<reference evidence="6 7" key="1">
    <citation type="submission" date="2013-03" db="EMBL/GenBank/DDBJ databases">
        <title>The Genome Sequence of Exophiala aquamarina CBS 119918.</title>
        <authorList>
            <consortium name="The Broad Institute Genomics Platform"/>
            <person name="Cuomo C."/>
            <person name="de Hoog S."/>
            <person name="Gorbushina A."/>
            <person name="Walker B."/>
            <person name="Young S.K."/>
            <person name="Zeng Q."/>
            <person name="Gargeya S."/>
            <person name="Fitzgerald M."/>
            <person name="Haas B."/>
            <person name="Abouelleil A."/>
            <person name="Allen A.W."/>
            <person name="Alvarado L."/>
            <person name="Arachchi H.M."/>
            <person name="Berlin A.M."/>
            <person name="Chapman S.B."/>
            <person name="Gainer-Dewar J."/>
            <person name="Goldberg J."/>
            <person name="Griggs A."/>
            <person name="Gujja S."/>
            <person name="Hansen M."/>
            <person name="Howarth C."/>
            <person name="Imamovic A."/>
            <person name="Ireland A."/>
            <person name="Larimer J."/>
            <person name="McCowan C."/>
            <person name="Murphy C."/>
            <person name="Pearson M."/>
            <person name="Poon T.W."/>
            <person name="Priest M."/>
            <person name="Roberts A."/>
            <person name="Saif S."/>
            <person name="Shea T."/>
            <person name="Sisk P."/>
            <person name="Sykes S."/>
            <person name="Wortman J."/>
            <person name="Nusbaum C."/>
            <person name="Birren B."/>
        </authorList>
    </citation>
    <scope>NUCLEOTIDE SEQUENCE [LARGE SCALE GENOMIC DNA]</scope>
    <source>
        <strain evidence="6 7">CBS 119918</strain>
    </source>
</reference>
<protein>
    <submittedName>
        <fullName evidence="6">Uncharacterized protein</fullName>
    </submittedName>
</protein>
<dbReference type="RefSeq" id="XP_013253496.1">
    <property type="nucleotide sequence ID" value="XM_013398042.1"/>
</dbReference>
<gene>
    <name evidence="6" type="ORF">A1O9_13044</name>
</gene>
<comment type="subcellular location">
    <subcellularLocation>
        <location evidence="1">Nucleus</location>
    </subcellularLocation>
</comment>
<dbReference type="VEuPathDB" id="FungiDB:A1O9_13044"/>
<organism evidence="6 7">
    <name type="scientific">Exophiala aquamarina CBS 119918</name>
    <dbReference type="NCBI Taxonomy" id="1182545"/>
    <lineage>
        <taxon>Eukaryota</taxon>
        <taxon>Fungi</taxon>
        <taxon>Dikarya</taxon>
        <taxon>Ascomycota</taxon>
        <taxon>Pezizomycotina</taxon>
        <taxon>Eurotiomycetes</taxon>
        <taxon>Chaetothyriomycetidae</taxon>
        <taxon>Chaetothyriales</taxon>
        <taxon>Herpotrichiellaceae</taxon>
        <taxon>Exophiala</taxon>
    </lineage>
</organism>
<accession>A0A072NTE5</accession>
<dbReference type="STRING" id="1182545.A0A072NTE5"/>
<dbReference type="GO" id="GO:0000976">
    <property type="term" value="F:transcription cis-regulatory region binding"/>
    <property type="evidence" value="ECO:0007669"/>
    <property type="project" value="TreeGrafter"/>
</dbReference>
<evidence type="ECO:0000313" key="7">
    <source>
        <dbReference type="Proteomes" id="UP000027920"/>
    </source>
</evidence>
<evidence type="ECO:0000313" key="6">
    <source>
        <dbReference type="EMBL" id="KEF50906.1"/>
    </source>
</evidence>
<dbReference type="OrthoDB" id="4156853at2759"/>
<proteinExistence type="predicted"/>
<keyword evidence="7" id="KW-1185">Reference proteome</keyword>
<dbReference type="GeneID" id="25287935"/>
<evidence type="ECO:0000256" key="5">
    <source>
        <dbReference type="ARBA" id="ARBA00023242"/>
    </source>
</evidence>
<keyword evidence="4" id="KW-0804">Transcription</keyword>